<protein>
    <submittedName>
        <fullName evidence="2">FAD-dependent oxidoreductase</fullName>
    </submittedName>
</protein>
<accession>A0A7S7NWK6</accession>
<gene>
    <name evidence="2" type="ORF">IRI77_11410</name>
</gene>
<dbReference type="SUPFAM" id="SSF52343">
    <property type="entry name" value="Ferredoxin reductase-like, C-terminal NADP-linked domain"/>
    <property type="match status" value="1"/>
</dbReference>
<dbReference type="InterPro" id="IPR017938">
    <property type="entry name" value="Riboflavin_synthase-like_b-brl"/>
</dbReference>
<feature type="domain" description="FAD-binding FR-type" evidence="1">
    <location>
        <begin position="7"/>
        <end position="109"/>
    </location>
</feature>
<evidence type="ECO:0000313" key="3">
    <source>
        <dbReference type="Proteomes" id="UP000593892"/>
    </source>
</evidence>
<sequence>MSAAAVAPSPLSKLLSRQEVAERTLALRFERPSHWSFQAGQYLDMTLIDPKQTDGEGNTRTFSIASSPHEASLMIATRLRDSAFKRTLQSLRVGTSVHLTGPAGDLTLDGASPRPAVLLAGGIGITPFRSMVLRAAEEELPRRIFLFYSNRRPEDAPFLEELQALERENPNYKLIATMTGMAKSQRRWNGETGKIDRAMLSRYLRNAVAPLYYVAGPPQMVQALHTMLSQAGIREDDIRAEEFAGY</sequence>
<evidence type="ECO:0000259" key="1">
    <source>
        <dbReference type="PROSITE" id="PS51384"/>
    </source>
</evidence>
<dbReference type="PRINTS" id="PR00371">
    <property type="entry name" value="FPNCR"/>
</dbReference>
<dbReference type="InterPro" id="IPR050415">
    <property type="entry name" value="MRET"/>
</dbReference>
<dbReference type="SUPFAM" id="SSF63380">
    <property type="entry name" value="Riboflavin synthase domain-like"/>
    <property type="match status" value="1"/>
</dbReference>
<dbReference type="RefSeq" id="WP_194452186.1">
    <property type="nucleotide sequence ID" value="NZ_CP063849.1"/>
</dbReference>
<dbReference type="InterPro" id="IPR001433">
    <property type="entry name" value="OxRdtase_FAD/NAD-bd"/>
</dbReference>
<dbReference type="PANTHER" id="PTHR47354">
    <property type="entry name" value="NADH OXIDOREDUCTASE HCR"/>
    <property type="match status" value="1"/>
</dbReference>
<dbReference type="InterPro" id="IPR001709">
    <property type="entry name" value="Flavoprot_Pyr_Nucl_cyt_Rdtase"/>
</dbReference>
<proteinExistence type="predicted"/>
<dbReference type="PRINTS" id="PR00410">
    <property type="entry name" value="PHEHYDRXLASE"/>
</dbReference>
<name>A0A7S7NWK6_PALFE</name>
<dbReference type="KEGG" id="pfer:IRI77_11410"/>
<dbReference type="Pfam" id="PF00175">
    <property type="entry name" value="NAD_binding_1"/>
    <property type="match status" value="1"/>
</dbReference>
<dbReference type="Proteomes" id="UP000593892">
    <property type="component" value="Chromosome"/>
</dbReference>
<keyword evidence="3" id="KW-1185">Reference proteome</keyword>
<evidence type="ECO:0000313" key="2">
    <source>
        <dbReference type="EMBL" id="QOY90524.1"/>
    </source>
</evidence>
<dbReference type="EMBL" id="CP063849">
    <property type="protein sequence ID" value="QOY90524.1"/>
    <property type="molecule type" value="Genomic_DNA"/>
</dbReference>
<dbReference type="PROSITE" id="PS51384">
    <property type="entry name" value="FAD_FR"/>
    <property type="match status" value="1"/>
</dbReference>
<reference evidence="2 3" key="1">
    <citation type="submission" date="2020-10" db="EMBL/GenBank/DDBJ databases">
        <title>Complete genome sequence of Paludibaculum fermentans P105T, a facultatively anaerobic acidobacterium capable of dissimilatory Fe(III) reduction.</title>
        <authorList>
            <person name="Dedysh S.N."/>
            <person name="Beletsky A.V."/>
            <person name="Kulichevskaya I.S."/>
            <person name="Mardanov A.V."/>
            <person name="Ravin N.V."/>
        </authorList>
    </citation>
    <scope>NUCLEOTIDE SEQUENCE [LARGE SCALE GENOMIC DNA]</scope>
    <source>
        <strain evidence="2 3">P105</strain>
    </source>
</reference>
<organism evidence="2 3">
    <name type="scientific">Paludibaculum fermentans</name>
    <dbReference type="NCBI Taxonomy" id="1473598"/>
    <lineage>
        <taxon>Bacteria</taxon>
        <taxon>Pseudomonadati</taxon>
        <taxon>Acidobacteriota</taxon>
        <taxon>Terriglobia</taxon>
        <taxon>Bryobacterales</taxon>
        <taxon>Bryobacteraceae</taxon>
        <taxon>Paludibaculum</taxon>
    </lineage>
</organism>
<dbReference type="PANTHER" id="PTHR47354:SF5">
    <property type="entry name" value="PROTEIN RFBI"/>
    <property type="match status" value="1"/>
</dbReference>
<dbReference type="InterPro" id="IPR017927">
    <property type="entry name" value="FAD-bd_FR_type"/>
</dbReference>
<dbReference type="InterPro" id="IPR039261">
    <property type="entry name" value="FNR_nucleotide-bd"/>
</dbReference>
<dbReference type="Gene3D" id="2.40.30.10">
    <property type="entry name" value="Translation factors"/>
    <property type="match status" value="1"/>
</dbReference>
<dbReference type="GO" id="GO:0016491">
    <property type="term" value="F:oxidoreductase activity"/>
    <property type="evidence" value="ECO:0007669"/>
    <property type="project" value="InterPro"/>
</dbReference>
<dbReference type="CDD" id="cd00322">
    <property type="entry name" value="FNR_like"/>
    <property type="match status" value="1"/>
</dbReference>
<dbReference type="AlphaFoldDB" id="A0A7S7NWK6"/>
<dbReference type="Gene3D" id="3.40.50.80">
    <property type="entry name" value="Nucleotide-binding domain of ferredoxin-NADP reductase (FNR) module"/>
    <property type="match status" value="1"/>
</dbReference>